<evidence type="ECO:0000313" key="3">
    <source>
        <dbReference type="EMBL" id="PWJ29079.1"/>
    </source>
</evidence>
<dbReference type="SUPFAM" id="SSF47413">
    <property type="entry name" value="lambda repressor-like DNA-binding domains"/>
    <property type="match status" value="1"/>
</dbReference>
<organism evidence="3 4">
    <name type="scientific">Faecalicatena orotica</name>
    <dbReference type="NCBI Taxonomy" id="1544"/>
    <lineage>
        <taxon>Bacteria</taxon>
        <taxon>Bacillati</taxon>
        <taxon>Bacillota</taxon>
        <taxon>Clostridia</taxon>
        <taxon>Lachnospirales</taxon>
        <taxon>Lachnospiraceae</taxon>
        <taxon>Faecalicatena</taxon>
    </lineage>
</organism>
<dbReference type="RefSeq" id="WP_109731611.1">
    <property type="nucleotide sequence ID" value="NZ_BAAACK010000011.1"/>
</dbReference>
<dbReference type="OrthoDB" id="9805654at2"/>
<dbReference type="Pfam" id="PF01381">
    <property type="entry name" value="HTH_3"/>
    <property type="match status" value="1"/>
</dbReference>
<protein>
    <submittedName>
        <fullName evidence="3">Transcriptional regulator with XRE-family HTH domain</fullName>
    </submittedName>
</protein>
<keyword evidence="1" id="KW-0238">DNA-binding</keyword>
<sequence length="114" mass="13441">MSFGNNLRTLIEERNMTQKELATYLNIAPSTMGSYVQNTREPDFSTLKLLAEYFDVSIDYLLDHCTKKTNTHQESELLRIFRSLTEEQKYICIEQCKVFVRINHQEKEIQKISS</sequence>
<dbReference type="Proteomes" id="UP000245845">
    <property type="component" value="Unassembled WGS sequence"/>
</dbReference>
<dbReference type="CDD" id="cd00093">
    <property type="entry name" value="HTH_XRE"/>
    <property type="match status" value="1"/>
</dbReference>
<dbReference type="GO" id="GO:0003677">
    <property type="term" value="F:DNA binding"/>
    <property type="evidence" value="ECO:0007669"/>
    <property type="project" value="UniProtKB-KW"/>
</dbReference>
<dbReference type="PANTHER" id="PTHR46558">
    <property type="entry name" value="TRACRIPTIONAL REGULATORY PROTEIN-RELATED-RELATED"/>
    <property type="match status" value="1"/>
</dbReference>
<dbReference type="EMBL" id="QGDL01000007">
    <property type="protein sequence ID" value="PWJ29079.1"/>
    <property type="molecule type" value="Genomic_DNA"/>
</dbReference>
<name>A0A2Y9BFG6_9FIRM</name>
<evidence type="ECO:0000256" key="1">
    <source>
        <dbReference type="ARBA" id="ARBA00023125"/>
    </source>
</evidence>
<dbReference type="InterPro" id="IPR001387">
    <property type="entry name" value="Cro/C1-type_HTH"/>
</dbReference>
<dbReference type="Gene3D" id="1.10.260.40">
    <property type="entry name" value="lambda repressor-like DNA-binding domains"/>
    <property type="match status" value="1"/>
</dbReference>
<dbReference type="SMART" id="SM00530">
    <property type="entry name" value="HTH_XRE"/>
    <property type="match status" value="1"/>
</dbReference>
<comment type="caution">
    <text evidence="3">The sequence shown here is derived from an EMBL/GenBank/DDBJ whole genome shotgun (WGS) entry which is preliminary data.</text>
</comment>
<dbReference type="AlphaFoldDB" id="A0A2Y9BFG6"/>
<evidence type="ECO:0000313" key="4">
    <source>
        <dbReference type="Proteomes" id="UP000245845"/>
    </source>
</evidence>
<dbReference type="PANTHER" id="PTHR46558:SF11">
    <property type="entry name" value="HTH-TYPE TRANSCRIPTIONAL REGULATOR XRE"/>
    <property type="match status" value="1"/>
</dbReference>
<accession>A0A2Y9BFG6</accession>
<evidence type="ECO:0000259" key="2">
    <source>
        <dbReference type="PROSITE" id="PS50943"/>
    </source>
</evidence>
<dbReference type="PROSITE" id="PS50943">
    <property type="entry name" value="HTH_CROC1"/>
    <property type="match status" value="1"/>
</dbReference>
<dbReference type="InterPro" id="IPR010982">
    <property type="entry name" value="Lambda_DNA-bd_dom_sf"/>
</dbReference>
<proteinExistence type="predicted"/>
<gene>
    <name evidence="3" type="ORF">A8806_107228</name>
</gene>
<reference evidence="3 4" key="1">
    <citation type="submission" date="2018-05" db="EMBL/GenBank/DDBJ databases">
        <title>The Hungate 1000. A catalogue of reference genomes from the rumen microbiome.</title>
        <authorList>
            <person name="Kelly W."/>
        </authorList>
    </citation>
    <scope>NUCLEOTIDE SEQUENCE [LARGE SCALE GENOMIC DNA]</scope>
    <source>
        <strain evidence="3 4">NLAE-zl-C242</strain>
    </source>
</reference>
<feature type="domain" description="HTH cro/C1-type" evidence="2">
    <location>
        <begin position="7"/>
        <end position="61"/>
    </location>
</feature>
<keyword evidence="4" id="KW-1185">Reference proteome</keyword>